<accession>A0A6M0JXA0</accession>
<evidence type="ECO:0000256" key="3">
    <source>
        <dbReference type="ARBA" id="ARBA00022989"/>
    </source>
</evidence>
<sequence>MAVLILGLVLFLGTHAISIFKPGLRTQVIDRFGVAAWQGVFGLLSLIGFVLLVNGYAATREAPLVLYDPPSWLRHVNLLLMLPVFPILLSTYLPGRIQTAVKHPMLLAVKIWAFGHLLANGTLADVLLFGSFLAWAVADRISLKHRAGPPVQGAPPNRVNDAIAVVGGLVLYLLFIFWLHKALMGVAPIG</sequence>
<feature type="transmembrane region" description="Helical" evidence="5">
    <location>
        <begin position="159"/>
        <end position="180"/>
    </location>
</feature>
<evidence type="ECO:0000313" key="8">
    <source>
        <dbReference type="Proteomes" id="UP000483379"/>
    </source>
</evidence>
<evidence type="ECO:0000259" key="6">
    <source>
        <dbReference type="Pfam" id="PF07298"/>
    </source>
</evidence>
<evidence type="ECO:0000256" key="1">
    <source>
        <dbReference type="ARBA" id="ARBA00004141"/>
    </source>
</evidence>
<keyword evidence="2 5" id="KW-0812">Transmembrane</keyword>
<keyword evidence="3 5" id="KW-1133">Transmembrane helix</keyword>
<dbReference type="Proteomes" id="UP000483379">
    <property type="component" value="Unassembled WGS sequence"/>
</dbReference>
<dbReference type="Pfam" id="PF07298">
    <property type="entry name" value="NnrU"/>
    <property type="match status" value="1"/>
</dbReference>
<evidence type="ECO:0000256" key="2">
    <source>
        <dbReference type="ARBA" id="ARBA00022692"/>
    </source>
</evidence>
<evidence type="ECO:0000313" key="7">
    <source>
        <dbReference type="EMBL" id="NEV61253.1"/>
    </source>
</evidence>
<dbReference type="GO" id="GO:0016020">
    <property type="term" value="C:membrane"/>
    <property type="evidence" value="ECO:0007669"/>
    <property type="project" value="UniProtKB-SubCell"/>
</dbReference>
<evidence type="ECO:0000256" key="4">
    <source>
        <dbReference type="ARBA" id="ARBA00023136"/>
    </source>
</evidence>
<dbReference type="AlphaFoldDB" id="A0A6M0JXA0"/>
<dbReference type="EMBL" id="JAAIJQ010000010">
    <property type="protein sequence ID" value="NEV61253.1"/>
    <property type="molecule type" value="Genomic_DNA"/>
</dbReference>
<feature type="domain" description="NnrU" evidence="6">
    <location>
        <begin position="3"/>
        <end position="188"/>
    </location>
</feature>
<comment type="caution">
    <text evidence="7">The sequence shown here is derived from an EMBL/GenBank/DDBJ whole genome shotgun (WGS) entry which is preliminary data.</text>
</comment>
<organism evidence="7 8">
    <name type="scientific">Thiorhodococcus minor</name>
    <dbReference type="NCBI Taxonomy" id="57489"/>
    <lineage>
        <taxon>Bacteria</taxon>
        <taxon>Pseudomonadati</taxon>
        <taxon>Pseudomonadota</taxon>
        <taxon>Gammaproteobacteria</taxon>
        <taxon>Chromatiales</taxon>
        <taxon>Chromatiaceae</taxon>
        <taxon>Thiorhodococcus</taxon>
    </lineage>
</organism>
<feature type="transmembrane region" description="Helical" evidence="5">
    <location>
        <begin position="78"/>
        <end position="97"/>
    </location>
</feature>
<dbReference type="InterPro" id="IPR009915">
    <property type="entry name" value="NnrU_dom"/>
</dbReference>
<comment type="subcellular location">
    <subcellularLocation>
        <location evidence="1">Membrane</location>
        <topology evidence="1">Multi-pass membrane protein</topology>
    </subcellularLocation>
</comment>
<keyword evidence="4 5" id="KW-0472">Membrane</keyword>
<reference evidence="7 8" key="1">
    <citation type="submission" date="2020-02" db="EMBL/GenBank/DDBJ databases">
        <title>Genome sequences of Thiorhodococcus mannitoliphagus and Thiorhodococcus minor, purple sulfur photosynthetic bacteria in the gammaproteobacterial family, Chromatiaceae.</title>
        <authorList>
            <person name="Aviles F.A."/>
            <person name="Meyer T.E."/>
            <person name="Kyndt J.A."/>
        </authorList>
    </citation>
    <scope>NUCLEOTIDE SEQUENCE [LARGE SCALE GENOMIC DNA]</scope>
    <source>
        <strain evidence="7 8">DSM 11518</strain>
    </source>
</reference>
<dbReference type="RefSeq" id="WP_164451303.1">
    <property type="nucleotide sequence ID" value="NZ_JAAIJQ010000010.1"/>
</dbReference>
<evidence type="ECO:0000256" key="5">
    <source>
        <dbReference type="SAM" id="Phobius"/>
    </source>
</evidence>
<keyword evidence="8" id="KW-1185">Reference proteome</keyword>
<proteinExistence type="predicted"/>
<gene>
    <name evidence="7" type="ORF">G3446_04940</name>
</gene>
<name>A0A6M0JXA0_9GAMM</name>
<protein>
    <submittedName>
        <fullName evidence="7">NnrU family protein</fullName>
    </submittedName>
</protein>
<feature type="transmembrane region" description="Helical" evidence="5">
    <location>
        <begin position="117"/>
        <end position="138"/>
    </location>
</feature>
<feature type="transmembrane region" description="Helical" evidence="5">
    <location>
        <begin position="32"/>
        <end position="57"/>
    </location>
</feature>